<sequence>MSLAGRNYYADQAHNPLVPPAYGGGPDNGRFFNVVCVRNERKQKAGNFNNPAPNFPLQGYSPQLAAAVPNPPQPVSPYEQLKSHFKKYDANGDGRLSEHELRRAFASLGSRFPLVRVWSAMEEADKDGDGYIGPNEWDALIRYTMSWLDRKI</sequence>
<dbReference type="SUPFAM" id="SSF47473">
    <property type="entry name" value="EF-hand"/>
    <property type="match status" value="1"/>
</dbReference>
<protein>
    <recommendedName>
        <fullName evidence="2">EF-hand domain-containing protein</fullName>
    </recommendedName>
</protein>
<gene>
    <name evidence="3" type="ORF">SLEP1_g19636</name>
</gene>
<evidence type="ECO:0000259" key="2">
    <source>
        <dbReference type="PROSITE" id="PS50222"/>
    </source>
</evidence>
<keyword evidence="4" id="KW-1185">Reference proteome</keyword>
<dbReference type="InterPro" id="IPR002048">
    <property type="entry name" value="EF_hand_dom"/>
</dbReference>
<name>A0AAV5J7M5_9ROSI</name>
<feature type="domain" description="EF-hand" evidence="2">
    <location>
        <begin position="76"/>
        <end position="111"/>
    </location>
</feature>
<dbReference type="AlphaFoldDB" id="A0AAV5J7M5"/>
<dbReference type="Proteomes" id="UP001054252">
    <property type="component" value="Unassembled WGS sequence"/>
</dbReference>
<dbReference type="CDD" id="cd00051">
    <property type="entry name" value="EFh"/>
    <property type="match status" value="1"/>
</dbReference>
<dbReference type="PROSITE" id="PS00018">
    <property type="entry name" value="EF_HAND_1"/>
    <property type="match status" value="2"/>
</dbReference>
<dbReference type="SMART" id="SM00054">
    <property type="entry name" value="EFh"/>
    <property type="match status" value="2"/>
</dbReference>
<comment type="caution">
    <text evidence="3">The sequence shown here is derived from an EMBL/GenBank/DDBJ whole genome shotgun (WGS) entry which is preliminary data.</text>
</comment>
<evidence type="ECO:0000313" key="4">
    <source>
        <dbReference type="Proteomes" id="UP001054252"/>
    </source>
</evidence>
<evidence type="ECO:0000313" key="3">
    <source>
        <dbReference type="EMBL" id="GKV07940.1"/>
    </source>
</evidence>
<organism evidence="3 4">
    <name type="scientific">Rubroshorea leprosula</name>
    <dbReference type="NCBI Taxonomy" id="152421"/>
    <lineage>
        <taxon>Eukaryota</taxon>
        <taxon>Viridiplantae</taxon>
        <taxon>Streptophyta</taxon>
        <taxon>Embryophyta</taxon>
        <taxon>Tracheophyta</taxon>
        <taxon>Spermatophyta</taxon>
        <taxon>Magnoliopsida</taxon>
        <taxon>eudicotyledons</taxon>
        <taxon>Gunneridae</taxon>
        <taxon>Pentapetalae</taxon>
        <taxon>rosids</taxon>
        <taxon>malvids</taxon>
        <taxon>Malvales</taxon>
        <taxon>Dipterocarpaceae</taxon>
        <taxon>Rubroshorea</taxon>
    </lineage>
</organism>
<evidence type="ECO:0000256" key="1">
    <source>
        <dbReference type="ARBA" id="ARBA00022837"/>
    </source>
</evidence>
<feature type="domain" description="EF-hand" evidence="2">
    <location>
        <begin position="112"/>
        <end position="147"/>
    </location>
</feature>
<dbReference type="EMBL" id="BPVZ01000028">
    <property type="protein sequence ID" value="GKV07940.1"/>
    <property type="molecule type" value="Genomic_DNA"/>
</dbReference>
<accession>A0AAV5J7M5</accession>
<proteinExistence type="predicted"/>
<dbReference type="PROSITE" id="PS50222">
    <property type="entry name" value="EF_HAND_2"/>
    <property type="match status" value="2"/>
</dbReference>
<dbReference type="Pfam" id="PF13499">
    <property type="entry name" value="EF-hand_7"/>
    <property type="match status" value="1"/>
</dbReference>
<dbReference type="Gene3D" id="1.10.238.10">
    <property type="entry name" value="EF-hand"/>
    <property type="match status" value="1"/>
</dbReference>
<keyword evidence="1" id="KW-0106">Calcium</keyword>
<dbReference type="GO" id="GO:0005509">
    <property type="term" value="F:calcium ion binding"/>
    <property type="evidence" value="ECO:0007669"/>
    <property type="project" value="InterPro"/>
</dbReference>
<reference evidence="3 4" key="1">
    <citation type="journal article" date="2021" name="Commun. Biol.">
        <title>The genome of Shorea leprosula (Dipterocarpaceae) highlights the ecological relevance of drought in aseasonal tropical rainforests.</title>
        <authorList>
            <person name="Ng K.K.S."/>
            <person name="Kobayashi M.J."/>
            <person name="Fawcett J.A."/>
            <person name="Hatakeyama M."/>
            <person name="Paape T."/>
            <person name="Ng C.H."/>
            <person name="Ang C.C."/>
            <person name="Tnah L.H."/>
            <person name="Lee C.T."/>
            <person name="Nishiyama T."/>
            <person name="Sese J."/>
            <person name="O'Brien M.J."/>
            <person name="Copetti D."/>
            <person name="Mohd Noor M.I."/>
            <person name="Ong R.C."/>
            <person name="Putra M."/>
            <person name="Sireger I.Z."/>
            <person name="Indrioko S."/>
            <person name="Kosugi Y."/>
            <person name="Izuno A."/>
            <person name="Isagi Y."/>
            <person name="Lee S.L."/>
            <person name="Shimizu K.K."/>
        </authorList>
    </citation>
    <scope>NUCLEOTIDE SEQUENCE [LARGE SCALE GENOMIC DNA]</scope>
    <source>
        <strain evidence="3">214</strain>
    </source>
</reference>
<dbReference type="InterPro" id="IPR011992">
    <property type="entry name" value="EF-hand-dom_pair"/>
</dbReference>
<dbReference type="InterPro" id="IPR018247">
    <property type="entry name" value="EF_Hand_1_Ca_BS"/>
</dbReference>